<protein>
    <submittedName>
        <fullName evidence="1">Uncharacterized protein</fullName>
    </submittedName>
</protein>
<evidence type="ECO:0000313" key="2">
    <source>
        <dbReference type="Proteomes" id="UP001454036"/>
    </source>
</evidence>
<sequence>MEQTEIEMELELANGIGLDLARGSLADSDQVMSTFEMPTPWYSTKLIFVFITANSHLSKLLYPVGFDFDASGHSGDFPVLDLKLIPFFYLSTSSCLRFPRNSPYLDTWLAFTVTLFCKIVKKLEISFHNTSNLSLNLPFSFLEKFQCLTNTLPVSLNFLNEHGIEDLSHTRCKCSWSGTRRGITIFEKLDRAMRNYEWAFSFPSSTC</sequence>
<name>A0AAV3S2Y6_LITER</name>
<dbReference type="EMBL" id="BAABME010014298">
    <property type="protein sequence ID" value="GAA0187047.1"/>
    <property type="molecule type" value="Genomic_DNA"/>
</dbReference>
<evidence type="ECO:0000313" key="1">
    <source>
        <dbReference type="EMBL" id="GAA0187047.1"/>
    </source>
</evidence>
<organism evidence="1 2">
    <name type="scientific">Lithospermum erythrorhizon</name>
    <name type="common">Purple gromwell</name>
    <name type="synonym">Lithospermum officinale var. erythrorhizon</name>
    <dbReference type="NCBI Taxonomy" id="34254"/>
    <lineage>
        <taxon>Eukaryota</taxon>
        <taxon>Viridiplantae</taxon>
        <taxon>Streptophyta</taxon>
        <taxon>Embryophyta</taxon>
        <taxon>Tracheophyta</taxon>
        <taxon>Spermatophyta</taxon>
        <taxon>Magnoliopsida</taxon>
        <taxon>eudicotyledons</taxon>
        <taxon>Gunneridae</taxon>
        <taxon>Pentapetalae</taxon>
        <taxon>asterids</taxon>
        <taxon>lamiids</taxon>
        <taxon>Boraginales</taxon>
        <taxon>Boraginaceae</taxon>
        <taxon>Boraginoideae</taxon>
        <taxon>Lithospermeae</taxon>
        <taxon>Lithospermum</taxon>
    </lineage>
</organism>
<reference evidence="1 2" key="1">
    <citation type="submission" date="2024-01" db="EMBL/GenBank/DDBJ databases">
        <title>The complete chloroplast genome sequence of Lithospermum erythrorhizon: insights into the phylogenetic relationship among Boraginaceae species and the maternal lineages of purple gromwells.</title>
        <authorList>
            <person name="Okada T."/>
            <person name="Watanabe K."/>
        </authorList>
    </citation>
    <scope>NUCLEOTIDE SEQUENCE [LARGE SCALE GENOMIC DNA]</scope>
</reference>
<gene>
    <name evidence="1" type="ORF">LIER_34335</name>
</gene>
<dbReference type="AlphaFoldDB" id="A0AAV3S2Y6"/>
<accession>A0AAV3S2Y6</accession>
<comment type="caution">
    <text evidence="1">The sequence shown here is derived from an EMBL/GenBank/DDBJ whole genome shotgun (WGS) entry which is preliminary data.</text>
</comment>
<dbReference type="Proteomes" id="UP001454036">
    <property type="component" value="Unassembled WGS sequence"/>
</dbReference>
<proteinExistence type="predicted"/>
<keyword evidence="2" id="KW-1185">Reference proteome</keyword>